<gene>
    <name evidence="2" type="ordered locus">KSE_75350</name>
</gene>
<name>E4NJY8_KITSK</name>
<accession>E4NJY8</accession>
<dbReference type="AlphaFoldDB" id="E4NJY8"/>
<sequence>MRLGEGRPPASVEGAESGEALELLWGRPAVNGLITSRSVSGWARWKPRIRPDRAPREAIASTRSRRWPGRTDAPARFEIHADPPG</sequence>
<dbReference type="EMBL" id="AP010968">
    <property type="protein sequence ID" value="BAJ33286.1"/>
    <property type="molecule type" value="Genomic_DNA"/>
</dbReference>
<dbReference type="HOGENOM" id="CLU_2508322_0_0_11"/>
<evidence type="ECO:0000313" key="3">
    <source>
        <dbReference type="Proteomes" id="UP000007076"/>
    </source>
</evidence>
<keyword evidence="3" id="KW-1185">Reference proteome</keyword>
<organism evidence="2 3">
    <name type="scientific">Kitasatospora setae (strain ATCC 33774 / DSM 43861 / JCM 3304 / KCC A-0304 / NBRC 14216 / KM-6054)</name>
    <name type="common">Streptomyces setae</name>
    <dbReference type="NCBI Taxonomy" id="452652"/>
    <lineage>
        <taxon>Bacteria</taxon>
        <taxon>Bacillati</taxon>
        <taxon>Actinomycetota</taxon>
        <taxon>Actinomycetes</taxon>
        <taxon>Kitasatosporales</taxon>
        <taxon>Streptomycetaceae</taxon>
        <taxon>Kitasatospora</taxon>
    </lineage>
</organism>
<feature type="region of interest" description="Disordered" evidence="1">
    <location>
        <begin position="56"/>
        <end position="85"/>
    </location>
</feature>
<dbReference type="Proteomes" id="UP000007076">
    <property type="component" value="Chromosome"/>
</dbReference>
<dbReference type="STRING" id="452652.KSE_75350"/>
<proteinExistence type="predicted"/>
<protein>
    <submittedName>
        <fullName evidence="2">Uncharacterized protein</fullName>
    </submittedName>
</protein>
<dbReference type="KEGG" id="ksk:KSE_75350"/>
<reference evidence="2 3" key="1">
    <citation type="journal article" date="2010" name="DNA Res.">
        <title>Genome sequence of Kitasatospora setae NBRC 14216T: an evolutionary snapshot of the family Streptomycetaceae.</title>
        <authorList>
            <person name="Ichikawa N."/>
            <person name="Oguchi A."/>
            <person name="Ikeda H."/>
            <person name="Ishikawa J."/>
            <person name="Kitani S."/>
            <person name="Watanabe Y."/>
            <person name="Nakamura S."/>
            <person name="Katano Y."/>
            <person name="Kishi E."/>
            <person name="Sasagawa M."/>
            <person name="Ankai A."/>
            <person name="Fukui S."/>
            <person name="Hashimoto Y."/>
            <person name="Kamata S."/>
            <person name="Otoguro M."/>
            <person name="Tanikawa S."/>
            <person name="Nihira T."/>
            <person name="Horinouchi S."/>
            <person name="Ohnishi Y."/>
            <person name="Hayakawa M."/>
            <person name="Kuzuyama T."/>
            <person name="Arisawa A."/>
            <person name="Nomoto F."/>
            <person name="Miura H."/>
            <person name="Takahashi Y."/>
            <person name="Fujita N."/>
        </authorList>
    </citation>
    <scope>NUCLEOTIDE SEQUENCE [LARGE SCALE GENOMIC DNA]</scope>
    <source>
        <strain evidence="3">ATCC 33774 / DSM 43861 / JCM 3304 / KCC A-0304 / NBRC 14216 / KM-6054</strain>
    </source>
</reference>
<feature type="compositionally biased region" description="Basic and acidic residues" evidence="1">
    <location>
        <begin position="73"/>
        <end position="85"/>
    </location>
</feature>
<evidence type="ECO:0000313" key="2">
    <source>
        <dbReference type="EMBL" id="BAJ33286.1"/>
    </source>
</evidence>
<evidence type="ECO:0000256" key="1">
    <source>
        <dbReference type="SAM" id="MobiDB-lite"/>
    </source>
</evidence>